<evidence type="ECO:0000256" key="1">
    <source>
        <dbReference type="ARBA" id="ARBA00004651"/>
    </source>
</evidence>
<dbReference type="PANTHER" id="PTHR30012">
    <property type="entry name" value="GENERAL SECRETION PATHWAY PROTEIN"/>
    <property type="match status" value="1"/>
</dbReference>
<dbReference type="PANTHER" id="PTHR30012:SF0">
    <property type="entry name" value="TYPE II SECRETION SYSTEM PROTEIN F-RELATED"/>
    <property type="match status" value="1"/>
</dbReference>
<feature type="transmembrane region" description="Helical" evidence="7">
    <location>
        <begin position="175"/>
        <end position="200"/>
    </location>
</feature>
<comment type="similarity">
    <text evidence="2">Belongs to the GSP F family.</text>
</comment>
<sequence length="411" mass="44337">MATAQYTYTGRDTAGKLVKGRMDASSESSVAGRLAVMGLAPVSIEEAHPGTGLQREISFGGSGNENVPLKDLAIMSRQMATMIGAGLSILRTLSVLESQTSSKNLQRMLTKVRDEVERGGSVSESFAAFDHTFPPVMISMMRAGETGGFLDRALASVAETFEKEVKLRAAIRSALTYPVIVLIMAVFAVIGMLVFIVPIFKDMFEGLGSELPWPTQLLVTLSEQMVWILPVVLVLGLASWIWWARNKHTARVRRTIDPWKLRAPVFGPLARKVAIARFARNLSNMTGAGVPILQSLKIVGETSGNWVIEQALDRVGEQVRKGSSLSAPLAAEQVFPPMVTQMVSVGEDSGALEPMLDKVAEFYEQEVETASEQLTATIEPLMIALLGVVIGGMVIALYLPIFSIATAVQGG</sequence>
<feature type="domain" description="Type II secretion system protein GspF" evidence="8">
    <location>
        <begin position="278"/>
        <end position="400"/>
    </location>
</feature>
<dbReference type="InterPro" id="IPR018076">
    <property type="entry name" value="T2SS_GspF_dom"/>
</dbReference>
<name>A0ABN2Q1L4_9MICO</name>
<organism evidence="9 10">
    <name type="scientific">Agromyces allii</name>
    <dbReference type="NCBI Taxonomy" id="393607"/>
    <lineage>
        <taxon>Bacteria</taxon>
        <taxon>Bacillati</taxon>
        <taxon>Actinomycetota</taxon>
        <taxon>Actinomycetes</taxon>
        <taxon>Micrococcales</taxon>
        <taxon>Microbacteriaceae</taxon>
        <taxon>Agromyces</taxon>
    </lineage>
</organism>
<feature type="domain" description="Type II secretion system protein GspF" evidence="8">
    <location>
        <begin position="76"/>
        <end position="198"/>
    </location>
</feature>
<keyword evidence="10" id="KW-1185">Reference proteome</keyword>
<proteinExistence type="inferred from homology"/>
<dbReference type="Gene3D" id="1.20.81.30">
    <property type="entry name" value="Type II secretion system (T2SS), domain F"/>
    <property type="match status" value="2"/>
</dbReference>
<dbReference type="Pfam" id="PF00482">
    <property type="entry name" value="T2SSF"/>
    <property type="match status" value="2"/>
</dbReference>
<dbReference type="PRINTS" id="PR00812">
    <property type="entry name" value="BCTERIALGSPF"/>
</dbReference>
<dbReference type="Proteomes" id="UP001499954">
    <property type="component" value="Unassembled WGS sequence"/>
</dbReference>
<comment type="subcellular location">
    <subcellularLocation>
        <location evidence="1">Cell membrane</location>
        <topology evidence="1">Multi-pass membrane protein</topology>
    </subcellularLocation>
</comment>
<keyword evidence="4 7" id="KW-0812">Transmembrane</keyword>
<feature type="transmembrane region" description="Helical" evidence="7">
    <location>
        <begin position="381"/>
        <end position="405"/>
    </location>
</feature>
<dbReference type="RefSeq" id="WP_157416750.1">
    <property type="nucleotide sequence ID" value="NZ_BAAAMK010000001.1"/>
</dbReference>
<evidence type="ECO:0000256" key="6">
    <source>
        <dbReference type="ARBA" id="ARBA00023136"/>
    </source>
</evidence>
<dbReference type="InterPro" id="IPR003004">
    <property type="entry name" value="GspF/PilC"/>
</dbReference>
<evidence type="ECO:0000256" key="4">
    <source>
        <dbReference type="ARBA" id="ARBA00022692"/>
    </source>
</evidence>
<feature type="transmembrane region" description="Helical" evidence="7">
    <location>
        <begin position="225"/>
        <end position="244"/>
    </location>
</feature>
<evidence type="ECO:0000256" key="5">
    <source>
        <dbReference type="ARBA" id="ARBA00022989"/>
    </source>
</evidence>
<dbReference type="InterPro" id="IPR042094">
    <property type="entry name" value="T2SS_GspF_sf"/>
</dbReference>
<accession>A0ABN2Q1L4</accession>
<protein>
    <submittedName>
        <fullName evidence="9">Type II secretion system F family protein</fullName>
    </submittedName>
</protein>
<reference evidence="9 10" key="1">
    <citation type="journal article" date="2019" name="Int. J. Syst. Evol. Microbiol.">
        <title>The Global Catalogue of Microorganisms (GCM) 10K type strain sequencing project: providing services to taxonomists for standard genome sequencing and annotation.</title>
        <authorList>
            <consortium name="The Broad Institute Genomics Platform"/>
            <consortium name="The Broad Institute Genome Sequencing Center for Infectious Disease"/>
            <person name="Wu L."/>
            <person name="Ma J."/>
        </authorList>
    </citation>
    <scope>NUCLEOTIDE SEQUENCE [LARGE SCALE GENOMIC DNA]</scope>
    <source>
        <strain evidence="9 10">JCM 13584</strain>
    </source>
</reference>
<evidence type="ECO:0000259" key="8">
    <source>
        <dbReference type="Pfam" id="PF00482"/>
    </source>
</evidence>
<evidence type="ECO:0000256" key="7">
    <source>
        <dbReference type="SAM" id="Phobius"/>
    </source>
</evidence>
<comment type="caution">
    <text evidence="9">The sequence shown here is derived from an EMBL/GenBank/DDBJ whole genome shotgun (WGS) entry which is preliminary data.</text>
</comment>
<keyword evidence="6 7" id="KW-0472">Membrane</keyword>
<evidence type="ECO:0000256" key="2">
    <source>
        <dbReference type="ARBA" id="ARBA00005745"/>
    </source>
</evidence>
<keyword evidence="3" id="KW-1003">Cell membrane</keyword>
<evidence type="ECO:0000313" key="10">
    <source>
        <dbReference type="Proteomes" id="UP001499954"/>
    </source>
</evidence>
<evidence type="ECO:0000256" key="3">
    <source>
        <dbReference type="ARBA" id="ARBA00022475"/>
    </source>
</evidence>
<gene>
    <name evidence="9" type="ORF">GCM10009717_04780</name>
</gene>
<dbReference type="EMBL" id="BAAAMK010000001">
    <property type="protein sequence ID" value="GAA1941560.1"/>
    <property type="molecule type" value="Genomic_DNA"/>
</dbReference>
<evidence type="ECO:0000313" key="9">
    <source>
        <dbReference type="EMBL" id="GAA1941560.1"/>
    </source>
</evidence>
<keyword evidence="5 7" id="KW-1133">Transmembrane helix</keyword>